<evidence type="ECO:0008006" key="3">
    <source>
        <dbReference type="Google" id="ProtNLM"/>
    </source>
</evidence>
<dbReference type="EMBL" id="NTQT01000029">
    <property type="protein sequence ID" value="PFC71095.1"/>
    <property type="molecule type" value="Genomic_DNA"/>
</dbReference>
<dbReference type="Proteomes" id="UP000220226">
    <property type="component" value="Unassembled WGS sequence"/>
</dbReference>
<reference evidence="1 2" key="1">
    <citation type="submission" date="2017-09" db="EMBL/GenBank/DDBJ databases">
        <title>Large-scale bioinformatics analysis of Bacillus genomes uncovers conserved roles of natural products in bacterial physiology.</title>
        <authorList>
            <consortium name="Agbiome Team Llc"/>
            <person name="Bleich R.M."/>
            <person name="Grubbs K.J."/>
            <person name="Santa Maria K.C."/>
            <person name="Allen S.E."/>
            <person name="Farag S."/>
            <person name="Shank E.A."/>
            <person name="Bowers A."/>
        </authorList>
    </citation>
    <scope>NUCLEOTIDE SEQUENCE [LARGE SCALE GENOMIC DNA]</scope>
    <source>
        <strain evidence="1 2">AFS025165</strain>
    </source>
</reference>
<name>A0A2A8XY17_BACCE</name>
<evidence type="ECO:0000313" key="2">
    <source>
        <dbReference type="Proteomes" id="UP000220226"/>
    </source>
</evidence>
<comment type="caution">
    <text evidence="1">The sequence shown here is derived from an EMBL/GenBank/DDBJ whole genome shotgun (WGS) entry which is preliminary data.</text>
</comment>
<dbReference type="AlphaFoldDB" id="A0A2A8XY17"/>
<dbReference type="RefSeq" id="WP_097952923.1">
    <property type="nucleotide sequence ID" value="NZ_NTQT01000029.1"/>
</dbReference>
<evidence type="ECO:0000313" key="1">
    <source>
        <dbReference type="EMBL" id="PFC71095.1"/>
    </source>
</evidence>
<accession>A0A2A8XY17</accession>
<sequence length="113" mass="13091">MKYEYSFEVLDDEILIMKLPKEIELVGTFLYVEVSAFGDWILDEINSVLNNEKDYGVVNGNICGLEIRKSTTIVLDNLAEDGKGEFCEIETAELLNLIHIWIEKQKEFKKEKK</sequence>
<organism evidence="1 2">
    <name type="scientific">Bacillus cereus</name>
    <dbReference type="NCBI Taxonomy" id="1396"/>
    <lineage>
        <taxon>Bacteria</taxon>
        <taxon>Bacillati</taxon>
        <taxon>Bacillota</taxon>
        <taxon>Bacilli</taxon>
        <taxon>Bacillales</taxon>
        <taxon>Bacillaceae</taxon>
        <taxon>Bacillus</taxon>
        <taxon>Bacillus cereus group</taxon>
    </lineage>
</organism>
<gene>
    <name evidence="1" type="ORF">CN290_23760</name>
</gene>
<proteinExistence type="predicted"/>
<protein>
    <recommendedName>
        <fullName evidence="3">Antitoxin</fullName>
    </recommendedName>
</protein>